<feature type="transmembrane region" description="Helical" evidence="6">
    <location>
        <begin position="760"/>
        <end position="779"/>
    </location>
</feature>
<keyword evidence="2 6" id="KW-0812">Transmembrane</keyword>
<feature type="compositionally biased region" description="Polar residues" evidence="5">
    <location>
        <begin position="483"/>
        <end position="493"/>
    </location>
</feature>
<feature type="region of interest" description="Disordered" evidence="5">
    <location>
        <begin position="343"/>
        <end position="577"/>
    </location>
</feature>
<feature type="transmembrane region" description="Helical" evidence="6">
    <location>
        <begin position="229"/>
        <end position="251"/>
    </location>
</feature>
<dbReference type="EMBL" id="NHYD01003877">
    <property type="protein sequence ID" value="PPQ71103.1"/>
    <property type="molecule type" value="Genomic_DNA"/>
</dbReference>
<feature type="transmembrane region" description="Helical" evidence="6">
    <location>
        <begin position="800"/>
        <end position="822"/>
    </location>
</feature>
<accession>A0A409VY01</accession>
<feature type="transmembrane region" description="Helical" evidence="6">
    <location>
        <begin position="597"/>
        <end position="620"/>
    </location>
</feature>
<evidence type="ECO:0000256" key="5">
    <source>
        <dbReference type="SAM" id="MobiDB-lite"/>
    </source>
</evidence>
<evidence type="ECO:0000313" key="7">
    <source>
        <dbReference type="EMBL" id="PPQ71103.1"/>
    </source>
</evidence>
<feature type="compositionally biased region" description="Gly residues" evidence="5">
    <location>
        <begin position="454"/>
        <end position="468"/>
    </location>
</feature>
<evidence type="ECO:0000313" key="8">
    <source>
        <dbReference type="Proteomes" id="UP000283269"/>
    </source>
</evidence>
<feature type="compositionally biased region" description="Low complexity" evidence="5">
    <location>
        <begin position="386"/>
        <end position="398"/>
    </location>
</feature>
<feature type="region of interest" description="Disordered" evidence="5">
    <location>
        <begin position="1"/>
        <end position="22"/>
    </location>
</feature>
<dbReference type="Pfam" id="PF03547">
    <property type="entry name" value="Mem_trans"/>
    <property type="match status" value="1"/>
</dbReference>
<keyword evidence="4 6" id="KW-0472">Membrane</keyword>
<reference evidence="7 8" key="1">
    <citation type="journal article" date="2018" name="Evol. Lett.">
        <title>Horizontal gene cluster transfer increased hallucinogenic mushroom diversity.</title>
        <authorList>
            <person name="Reynolds H.T."/>
            <person name="Vijayakumar V."/>
            <person name="Gluck-Thaler E."/>
            <person name="Korotkin H.B."/>
            <person name="Matheny P.B."/>
            <person name="Slot J.C."/>
        </authorList>
    </citation>
    <scope>NUCLEOTIDE SEQUENCE [LARGE SCALE GENOMIC DNA]</scope>
    <source>
        <strain evidence="7 8">2631</strain>
    </source>
</reference>
<sequence length="824" mass="88069">MPHAADDAPFEKRNGSVPVTGHQSNYIDIHQISDSIVRRLPSIQLEPQTDRQTRQTLSRSQVSAAPNNGNYANLTDETRRDEKLDMSRDAENAKLEKSGMGVEVANHYIKICIKRPPPLFVAHLNRNVTSLRFVSSYTITNQPAYTYGQYMAVDDVVRRAIHLHVQDPASAGLGYHAYLNQEMGGETPFGDLLLAVFNQINRLNVSLFTPALLFSKVAFYLTPEKLKELWVIPIWFIIVTGTSMVVGRVLGWTFGLRKSQRSFVMAAAMFMNSNALPIALMRSLVVSVPDLAWGSDDNKNAMLGRALTYLTMYSTLGMVVRYSYGVSLLSRADTVLAPATTISSTTTPSTSVLGLDTDTDRGGERTPLLVDFTDEGEDSEHDLRTHASSSTLVHSSASMKRAAGQFTESPTSSAPSSPRVASSGVPGAAASAPSTGACRSGKSPQTQHESGPGHQHGTGAGAGAGTGANGRPPRPPARRNTTFYNSFPNSPNESRADLPAWGAGASAPAGAGAGAGAAGSARGVGGVGARDAETSGSEHEDEDEDEDEVARNRNRPSDLEHGAHPHPHAPHSPSAPSTLRAALRPLHTHVLHPLRTLLLSVHAFLTVPLYAAALSLAVALTPPLQHALEHNAALRPVNGAVGMCGKCAVPITLVVLGGYFWGGEEGKDADNKDWDKKKKGGKKSDRRGYMQRVKDLLHIGAHSNTRQGRSGKGDEPGRKPGETKTVLLAIAARMLLTPLMLAPLMVFATKSDWHAVFEDPIFVVVNTLLLCSPPALTLAQITSAGASGGAFERLISRTIFWSYCVLTPVVMLGSVLGGLWLAKL</sequence>
<feature type="transmembrane region" description="Helical" evidence="6">
    <location>
        <begin position="640"/>
        <end position="662"/>
    </location>
</feature>
<dbReference type="OrthoDB" id="2499604at2759"/>
<feature type="compositionally biased region" description="Basic and acidic residues" evidence="5">
    <location>
        <begin position="1"/>
        <end position="14"/>
    </location>
</feature>
<keyword evidence="3 6" id="KW-1133">Transmembrane helix</keyword>
<evidence type="ECO:0000256" key="2">
    <source>
        <dbReference type="ARBA" id="ARBA00022692"/>
    </source>
</evidence>
<proteinExistence type="predicted"/>
<dbReference type="Proteomes" id="UP000283269">
    <property type="component" value="Unassembled WGS sequence"/>
</dbReference>
<dbReference type="GO" id="GO:0016020">
    <property type="term" value="C:membrane"/>
    <property type="evidence" value="ECO:0007669"/>
    <property type="project" value="UniProtKB-SubCell"/>
</dbReference>
<evidence type="ECO:0000256" key="1">
    <source>
        <dbReference type="ARBA" id="ARBA00004141"/>
    </source>
</evidence>
<evidence type="ECO:0000256" key="3">
    <source>
        <dbReference type="ARBA" id="ARBA00022989"/>
    </source>
</evidence>
<feature type="transmembrane region" description="Helical" evidence="6">
    <location>
        <begin position="263"/>
        <end position="286"/>
    </location>
</feature>
<protein>
    <submittedName>
        <fullName evidence="7">Uncharacterized protein</fullName>
    </submittedName>
</protein>
<feature type="transmembrane region" description="Helical" evidence="6">
    <location>
        <begin position="306"/>
        <end position="324"/>
    </location>
</feature>
<comment type="subcellular location">
    <subcellularLocation>
        <location evidence="1">Membrane</location>
        <topology evidence="1">Multi-pass membrane protein</topology>
    </subcellularLocation>
</comment>
<feature type="compositionally biased region" description="Polar residues" evidence="5">
    <location>
        <begin position="54"/>
        <end position="75"/>
    </location>
</feature>
<dbReference type="InParanoid" id="A0A409VY01"/>
<dbReference type="FunCoup" id="A0A409VY01">
    <property type="interactions" value="28"/>
</dbReference>
<evidence type="ECO:0000256" key="6">
    <source>
        <dbReference type="SAM" id="Phobius"/>
    </source>
</evidence>
<keyword evidence="8" id="KW-1185">Reference proteome</keyword>
<dbReference type="InterPro" id="IPR004776">
    <property type="entry name" value="Mem_transp_PIN-like"/>
</dbReference>
<comment type="caution">
    <text evidence="7">The sequence shown here is derived from an EMBL/GenBank/DDBJ whole genome shotgun (WGS) entry which is preliminary data.</text>
</comment>
<name>A0A409VY01_PSICY</name>
<feature type="compositionally biased region" description="Low complexity" evidence="5">
    <location>
        <begin position="409"/>
        <end position="434"/>
    </location>
</feature>
<gene>
    <name evidence="7" type="ORF">CVT25_004975</name>
</gene>
<dbReference type="GO" id="GO:0005783">
    <property type="term" value="C:endoplasmic reticulum"/>
    <property type="evidence" value="ECO:0007669"/>
    <property type="project" value="TreeGrafter"/>
</dbReference>
<feature type="region of interest" description="Disordered" evidence="5">
    <location>
        <begin position="46"/>
        <end position="83"/>
    </location>
</feature>
<feature type="transmembrane region" description="Helical" evidence="6">
    <location>
        <begin position="726"/>
        <end position="748"/>
    </location>
</feature>
<dbReference type="STRING" id="93625.A0A409VY01"/>
<dbReference type="GO" id="GO:0055085">
    <property type="term" value="P:transmembrane transport"/>
    <property type="evidence" value="ECO:0007669"/>
    <property type="project" value="InterPro"/>
</dbReference>
<feature type="compositionally biased region" description="Acidic residues" evidence="5">
    <location>
        <begin position="539"/>
        <end position="548"/>
    </location>
</feature>
<evidence type="ECO:0000256" key="4">
    <source>
        <dbReference type="ARBA" id="ARBA00023136"/>
    </source>
</evidence>
<dbReference type="PANTHER" id="PTHR31794">
    <property type="entry name" value="AUXIN EFFLUX TRANSPORTER FAMILY PROTEIN (EUROFUNG)"/>
    <property type="match status" value="1"/>
</dbReference>
<dbReference type="AlphaFoldDB" id="A0A409VY01"/>
<organism evidence="7 8">
    <name type="scientific">Psilocybe cyanescens</name>
    <dbReference type="NCBI Taxonomy" id="93625"/>
    <lineage>
        <taxon>Eukaryota</taxon>
        <taxon>Fungi</taxon>
        <taxon>Dikarya</taxon>
        <taxon>Basidiomycota</taxon>
        <taxon>Agaricomycotina</taxon>
        <taxon>Agaricomycetes</taxon>
        <taxon>Agaricomycetidae</taxon>
        <taxon>Agaricales</taxon>
        <taxon>Agaricineae</taxon>
        <taxon>Strophariaceae</taxon>
        <taxon>Psilocybe</taxon>
    </lineage>
</organism>
<feature type="compositionally biased region" description="Basic and acidic residues" evidence="5">
    <location>
        <begin position="549"/>
        <end position="563"/>
    </location>
</feature>
<feature type="compositionally biased region" description="Gly residues" evidence="5">
    <location>
        <begin position="511"/>
        <end position="528"/>
    </location>
</feature>
<dbReference type="PANTHER" id="PTHR31794:SF2">
    <property type="entry name" value="AUXIN EFFLUX TRANSPORTER FAMILY PROTEIN (EUROFUNG)"/>
    <property type="match status" value="1"/>
</dbReference>